<feature type="domain" description="Multidrug resistance protein MdtA-like barrel-sandwich hybrid" evidence="5">
    <location>
        <begin position="70"/>
        <end position="216"/>
    </location>
</feature>
<dbReference type="PANTHER" id="PTHR30469">
    <property type="entry name" value="MULTIDRUG RESISTANCE PROTEIN MDTA"/>
    <property type="match status" value="1"/>
</dbReference>
<feature type="coiled-coil region" evidence="3">
    <location>
        <begin position="106"/>
        <end position="133"/>
    </location>
</feature>
<feature type="transmembrane region" description="Helical" evidence="4">
    <location>
        <begin position="6"/>
        <end position="28"/>
    </location>
</feature>
<dbReference type="InterPro" id="IPR058627">
    <property type="entry name" value="MdtA-like_C"/>
</dbReference>
<evidence type="ECO:0000256" key="2">
    <source>
        <dbReference type="ARBA" id="ARBA00022448"/>
    </source>
</evidence>
<keyword evidence="4" id="KW-0812">Transmembrane</keyword>
<evidence type="ECO:0000259" key="6">
    <source>
        <dbReference type="Pfam" id="PF25967"/>
    </source>
</evidence>
<organism evidence="7">
    <name type="scientific">hydrothermal vent metagenome</name>
    <dbReference type="NCBI Taxonomy" id="652676"/>
    <lineage>
        <taxon>unclassified sequences</taxon>
        <taxon>metagenomes</taxon>
        <taxon>ecological metagenomes</taxon>
    </lineage>
</organism>
<comment type="subcellular location">
    <subcellularLocation>
        <location evidence="1">Cell envelope</location>
    </subcellularLocation>
</comment>
<dbReference type="PANTHER" id="PTHR30469:SF12">
    <property type="entry name" value="MULTIDRUG RESISTANCE PROTEIN MDTA"/>
    <property type="match status" value="1"/>
</dbReference>
<dbReference type="SUPFAM" id="SSF111369">
    <property type="entry name" value="HlyD-like secretion proteins"/>
    <property type="match status" value="1"/>
</dbReference>
<accession>A0A3B0W6A0</accession>
<keyword evidence="4" id="KW-1133">Transmembrane helix</keyword>
<evidence type="ECO:0000259" key="5">
    <source>
        <dbReference type="Pfam" id="PF25917"/>
    </source>
</evidence>
<evidence type="ECO:0000256" key="1">
    <source>
        <dbReference type="ARBA" id="ARBA00004196"/>
    </source>
</evidence>
<evidence type="ECO:0000313" key="7">
    <source>
        <dbReference type="EMBL" id="VAW39184.1"/>
    </source>
</evidence>
<dbReference type="Gene3D" id="2.40.50.100">
    <property type="match status" value="1"/>
</dbReference>
<dbReference type="GO" id="GO:0015562">
    <property type="term" value="F:efflux transmembrane transporter activity"/>
    <property type="evidence" value="ECO:0007669"/>
    <property type="project" value="TreeGrafter"/>
</dbReference>
<keyword evidence="2" id="KW-0813">Transport</keyword>
<dbReference type="InterPro" id="IPR058625">
    <property type="entry name" value="MdtA-like_BSH"/>
</dbReference>
<dbReference type="NCBIfam" id="TIGR01730">
    <property type="entry name" value="RND_mfp"/>
    <property type="match status" value="1"/>
</dbReference>
<keyword evidence="3" id="KW-0175">Coiled coil</keyword>
<dbReference type="InterPro" id="IPR006143">
    <property type="entry name" value="RND_pump_MFP"/>
</dbReference>
<reference evidence="7" key="1">
    <citation type="submission" date="2018-06" db="EMBL/GenBank/DDBJ databases">
        <authorList>
            <person name="Zhirakovskaya E."/>
        </authorList>
    </citation>
    <scope>NUCLEOTIDE SEQUENCE</scope>
</reference>
<dbReference type="Pfam" id="PF25917">
    <property type="entry name" value="BSH_RND"/>
    <property type="match status" value="1"/>
</dbReference>
<sequence>MPEKKNILKIILPLLILTAGIIAFRFMAARRHSPAKKSIVIHRALVKIVRIKRENRRVLIRETGIIHPRREVNISPQVSGRVVYTAPNLLAGYYFKKGDILFRIEAVDYKLAINRAQAEVAKMEYELAATRSKAQVARFEWLRQHKGRPLPTDSLALYGPQLKNARAALLSAQAALQQAEINLRRTTITAPFNCRVKDEQIALGQYLQTNSKAATLIGTDYAEAVVPVPLSDLAWLRLPKNWRARRQGSRAEVQIQDGGRLISWPGRLIRSLSEVDQTGSMPRLIVEIPDPFNLLSPKSGRPALTMGMFADIIFKGKTAVGVYPIPVGALRDNNTVWLMNKEDKLRITPVRISRRNRNEILISDGLKENERLIISNLAGAVDGMPLRLEDNGQL</sequence>
<dbReference type="EMBL" id="UOEX01000276">
    <property type="protein sequence ID" value="VAW39184.1"/>
    <property type="molecule type" value="Genomic_DNA"/>
</dbReference>
<dbReference type="Gene3D" id="1.10.287.470">
    <property type="entry name" value="Helix hairpin bin"/>
    <property type="match status" value="1"/>
</dbReference>
<keyword evidence="4" id="KW-0472">Membrane</keyword>
<feature type="domain" description="Multidrug resistance protein MdtA-like C-terminal permuted SH3" evidence="6">
    <location>
        <begin position="330"/>
        <end position="377"/>
    </location>
</feature>
<dbReference type="Pfam" id="PF25967">
    <property type="entry name" value="RND-MFP_C"/>
    <property type="match status" value="1"/>
</dbReference>
<dbReference type="Gene3D" id="2.40.30.170">
    <property type="match status" value="1"/>
</dbReference>
<name>A0A3B0W6A0_9ZZZZ</name>
<dbReference type="AlphaFoldDB" id="A0A3B0W6A0"/>
<protein>
    <submittedName>
        <fullName evidence="7">Uncharacterized protein</fullName>
    </submittedName>
</protein>
<gene>
    <name evidence="7" type="ORF">MNBD_DELTA03-869</name>
</gene>
<dbReference type="GO" id="GO:1990281">
    <property type="term" value="C:efflux pump complex"/>
    <property type="evidence" value="ECO:0007669"/>
    <property type="project" value="TreeGrafter"/>
</dbReference>
<evidence type="ECO:0000256" key="4">
    <source>
        <dbReference type="SAM" id="Phobius"/>
    </source>
</evidence>
<evidence type="ECO:0000256" key="3">
    <source>
        <dbReference type="SAM" id="Coils"/>
    </source>
</evidence>
<dbReference type="Gene3D" id="2.40.420.20">
    <property type="match status" value="1"/>
</dbReference>
<proteinExistence type="predicted"/>